<reference evidence="1 2" key="1">
    <citation type="submission" date="2016-10" db="EMBL/GenBank/DDBJ databases">
        <authorList>
            <person name="de Groot N.N."/>
        </authorList>
    </citation>
    <scope>NUCLEOTIDE SEQUENCE [LARGE SCALE GENOMIC DNA]</scope>
    <source>
        <strain evidence="2">P4-7,KCTC 19426,CECT 7604</strain>
    </source>
</reference>
<name>A0A1H0S2H0_9ACTN</name>
<dbReference type="Gene3D" id="1.50.10.20">
    <property type="match status" value="1"/>
</dbReference>
<sequence>MHAAADILGERRATADALVSALVQSSDPVVAHRAGQVAGIAPTSAQARAVRARIAGSPMARALLRIFEQDEKTLAHTYRKWQGPHWTLTSLAMIGYPPGDETLLPLVHRVYGWLLSSHFLRPPLTAIYAGEDQRVRHCASMDGNAIRYSVRLGLEGDRTRALVDRLIGWQWPDGGWNCDKRPQVRTSSFQESLIPARGLWAYGRAHQHQPSLDAAQRVAELVLSRRLLWRRGDGSPIKPKWGGRVDRIHYPIQFYDVLFALEVMADLGRLDDPRCADALALLASKQLPDGGFPLEEPNAPRADRVASRHSYADWGPTGLRRSNPLVSLAALGVLRARAD</sequence>
<evidence type="ECO:0000313" key="2">
    <source>
        <dbReference type="Proteomes" id="UP000198741"/>
    </source>
</evidence>
<dbReference type="SUPFAM" id="SSF48239">
    <property type="entry name" value="Terpenoid cyclases/Protein prenyltransferases"/>
    <property type="match status" value="1"/>
</dbReference>
<evidence type="ECO:0000313" key="1">
    <source>
        <dbReference type="EMBL" id="SDP36041.1"/>
    </source>
</evidence>
<dbReference type="STRING" id="1090615.SAMN04515671_3878"/>
<dbReference type="AlphaFoldDB" id="A0A1H0S2H0"/>
<accession>A0A1H0S2H0</accession>
<evidence type="ECO:0008006" key="3">
    <source>
        <dbReference type="Google" id="ProtNLM"/>
    </source>
</evidence>
<dbReference type="EMBL" id="LT629710">
    <property type="protein sequence ID" value="SDP36041.1"/>
    <property type="molecule type" value="Genomic_DNA"/>
</dbReference>
<dbReference type="Proteomes" id="UP000198741">
    <property type="component" value="Chromosome I"/>
</dbReference>
<organism evidence="1 2">
    <name type="scientific">Nakamurella panacisegetis</name>
    <dbReference type="NCBI Taxonomy" id="1090615"/>
    <lineage>
        <taxon>Bacteria</taxon>
        <taxon>Bacillati</taxon>
        <taxon>Actinomycetota</taxon>
        <taxon>Actinomycetes</taxon>
        <taxon>Nakamurellales</taxon>
        <taxon>Nakamurellaceae</taxon>
        <taxon>Nakamurella</taxon>
    </lineage>
</organism>
<dbReference type="OrthoDB" id="370326at2"/>
<dbReference type="RefSeq" id="WP_090479155.1">
    <property type="nucleotide sequence ID" value="NZ_LT629710.1"/>
</dbReference>
<keyword evidence="2" id="KW-1185">Reference proteome</keyword>
<dbReference type="InterPro" id="IPR008930">
    <property type="entry name" value="Terpenoid_cyclase/PrenylTrfase"/>
</dbReference>
<protein>
    <recommendedName>
        <fullName evidence="3">Prenyltransferase and squalene oxidase repeat-containing protein</fullName>
    </recommendedName>
</protein>
<proteinExistence type="predicted"/>
<gene>
    <name evidence="1" type="ORF">SAMN04515671_3878</name>
</gene>